<dbReference type="SUPFAM" id="SSF63825">
    <property type="entry name" value="YWTD domain"/>
    <property type="match status" value="1"/>
</dbReference>
<evidence type="ECO:0008006" key="3">
    <source>
        <dbReference type="Google" id="ProtNLM"/>
    </source>
</evidence>
<sequence>MMKEHVFRSVPALVLSAVLTGCGAASEGVEPSDLTAARGAEEGGLTASPGDVLPAPSASASSCTPLCGERCTPVLLAQASGLDQPILPFGKYVFFSGAITYEASYSYFGRAYKPGTSSTLLAQNMQRPPVFLSNGTSAYAVVRYPGGTAFSHLNELGDDGSVTPVPGIDGSRSLSITAVDATRLYALDLSDESVWSTPLTGGTWSQTTRPIANVAGRSVRVDSTSVYIVADDVANNLSMVWKAPKQGLVKPTKLVTLPGSIVSLTMDETNLYFANRTGGIFRVSKSGGAVTQLASTAADLSIAVDAERYYWFNGTALTATCKNGGGSQVLATVSLPQTRTPDIISVDAEGVYWRNSGQVWKVAK</sequence>
<dbReference type="AlphaFoldDB" id="A0A1I0LDC8"/>
<dbReference type="PROSITE" id="PS51257">
    <property type="entry name" value="PROKAR_LIPOPROTEIN"/>
    <property type="match status" value="1"/>
</dbReference>
<organism evidence="1 2">
    <name type="scientific">Stigmatella erecta</name>
    <dbReference type="NCBI Taxonomy" id="83460"/>
    <lineage>
        <taxon>Bacteria</taxon>
        <taxon>Pseudomonadati</taxon>
        <taxon>Myxococcota</taxon>
        <taxon>Myxococcia</taxon>
        <taxon>Myxococcales</taxon>
        <taxon>Cystobacterineae</taxon>
        <taxon>Archangiaceae</taxon>
        <taxon>Stigmatella</taxon>
    </lineage>
</organism>
<reference evidence="2" key="1">
    <citation type="submission" date="2016-10" db="EMBL/GenBank/DDBJ databases">
        <authorList>
            <person name="Varghese N."/>
            <person name="Submissions S."/>
        </authorList>
    </citation>
    <scope>NUCLEOTIDE SEQUENCE [LARGE SCALE GENOMIC DNA]</scope>
    <source>
        <strain evidence="2">DSM 16858</strain>
    </source>
</reference>
<dbReference type="EMBL" id="FOIJ01000025">
    <property type="protein sequence ID" value="SEU38099.1"/>
    <property type="molecule type" value="Genomic_DNA"/>
</dbReference>
<gene>
    <name evidence="1" type="ORF">SAMN05443639_12587</name>
</gene>
<proteinExistence type="predicted"/>
<accession>A0A1I0LDC8</accession>
<evidence type="ECO:0000313" key="1">
    <source>
        <dbReference type="EMBL" id="SEU38099.1"/>
    </source>
</evidence>
<dbReference type="Proteomes" id="UP000199181">
    <property type="component" value="Unassembled WGS sequence"/>
</dbReference>
<name>A0A1I0LDC8_9BACT</name>
<keyword evidence="2" id="KW-1185">Reference proteome</keyword>
<protein>
    <recommendedName>
        <fullName evidence="3">DUF5050 domain-containing protein</fullName>
    </recommendedName>
</protein>
<evidence type="ECO:0000313" key="2">
    <source>
        <dbReference type="Proteomes" id="UP000199181"/>
    </source>
</evidence>